<dbReference type="KEGG" id="pth:PTH_0068"/>
<reference evidence="3" key="1">
    <citation type="journal article" date="2008" name="Genome Res.">
        <title>The genome of Pelotomaculum thermopropionicum reveals niche-associated evolution in anaerobic microbiota.</title>
        <authorList>
            <person name="Kosaka T."/>
            <person name="Kato S."/>
            <person name="Shimoyama T."/>
            <person name="Ishii S."/>
            <person name="Abe T."/>
            <person name="Watanabe K."/>
        </authorList>
    </citation>
    <scope>NUCLEOTIDE SEQUENCE [LARGE SCALE GENOMIC DNA]</scope>
    <source>
        <strain evidence="3">DSM 13744 / JCM 10971 / SI</strain>
    </source>
</reference>
<dbReference type="AlphaFoldDB" id="A5D696"/>
<keyword evidence="3" id="KW-1185">Reference proteome</keyword>
<sequence length="30" mass="3349">MYPDRERGKVEARRGKLAEHGPGAALPKEE</sequence>
<protein>
    <submittedName>
        <fullName evidence="2">Uncharacterized protein</fullName>
    </submittedName>
</protein>
<name>A5D696_PELTS</name>
<evidence type="ECO:0000313" key="2">
    <source>
        <dbReference type="EMBL" id="BAF58249.1"/>
    </source>
</evidence>
<feature type="compositionally biased region" description="Basic and acidic residues" evidence="1">
    <location>
        <begin position="1"/>
        <end position="19"/>
    </location>
</feature>
<dbReference type="STRING" id="370438.PTH_0068"/>
<dbReference type="EMBL" id="AP009389">
    <property type="protein sequence ID" value="BAF58249.1"/>
    <property type="molecule type" value="Genomic_DNA"/>
</dbReference>
<evidence type="ECO:0000256" key="1">
    <source>
        <dbReference type="SAM" id="MobiDB-lite"/>
    </source>
</evidence>
<accession>A5D696</accession>
<organism evidence="2 3">
    <name type="scientific">Pelotomaculum thermopropionicum (strain DSM 13744 / JCM 10971 / SI)</name>
    <dbReference type="NCBI Taxonomy" id="370438"/>
    <lineage>
        <taxon>Bacteria</taxon>
        <taxon>Bacillati</taxon>
        <taxon>Bacillota</taxon>
        <taxon>Clostridia</taxon>
        <taxon>Eubacteriales</taxon>
        <taxon>Desulfotomaculaceae</taxon>
        <taxon>Pelotomaculum</taxon>
    </lineage>
</organism>
<proteinExistence type="predicted"/>
<dbReference type="Proteomes" id="UP000006556">
    <property type="component" value="Chromosome"/>
</dbReference>
<gene>
    <name evidence="2" type="ordered locus">PTH_0068</name>
</gene>
<feature type="region of interest" description="Disordered" evidence="1">
    <location>
        <begin position="1"/>
        <end position="30"/>
    </location>
</feature>
<dbReference type="HOGENOM" id="CLU_3404750_0_0_9"/>
<evidence type="ECO:0000313" key="3">
    <source>
        <dbReference type="Proteomes" id="UP000006556"/>
    </source>
</evidence>